<proteinExistence type="predicted"/>
<feature type="transmembrane region" description="Helical" evidence="1">
    <location>
        <begin position="48"/>
        <end position="66"/>
    </location>
</feature>
<dbReference type="AlphaFoldDB" id="A0A2P2Q8C5"/>
<keyword evidence="1" id="KW-1133">Transmembrane helix</keyword>
<keyword evidence="1" id="KW-0812">Transmembrane</keyword>
<accession>A0A2P2Q8C5</accession>
<dbReference type="EMBL" id="GGEC01082751">
    <property type="protein sequence ID" value="MBX63235.1"/>
    <property type="molecule type" value="Transcribed_RNA"/>
</dbReference>
<evidence type="ECO:0000256" key="1">
    <source>
        <dbReference type="SAM" id="Phobius"/>
    </source>
</evidence>
<name>A0A2P2Q8C5_RHIMU</name>
<keyword evidence="1" id="KW-0472">Membrane</keyword>
<sequence length="71" mass="8301">MKLLRFQKLRPMQALNPFSHWKAYIWRLDLHFCSACYRHGTSKIVKDFILLILMAGIQTMIHVGSVEKVGI</sequence>
<protein>
    <submittedName>
        <fullName evidence="2">Uncharacterized protein</fullName>
    </submittedName>
</protein>
<evidence type="ECO:0000313" key="2">
    <source>
        <dbReference type="EMBL" id="MBX63235.1"/>
    </source>
</evidence>
<reference evidence="2" key="1">
    <citation type="submission" date="2018-02" db="EMBL/GenBank/DDBJ databases">
        <title>Rhizophora mucronata_Transcriptome.</title>
        <authorList>
            <person name="Meera S.P."/>
            <person name="Sreeshan A."/>
            <person name="Augustine A."/>
        </authorList>
    </citation>
    <scope>NUCLEOTIDE SEQUENCE</scope>
    <source>
        <tissue evidence="2">Leaf</tissue>
    </source>
</reference>
<organism evidence="2">
    <name type="scientific">Rhizophora mucronata</name>
    <name type="common">Asiatic mangrove</name>
    <dbReference type="NCBI Taxonomy" id="61149"/>
    <lineage>
        <taxon>Eukaryota</taxon>
        <taxon>Viridiplantae</taxon>
        <taxon>Streptophyta</taxon>
        <taxon>Embryophyta</taxon>
        <taxon>Tracheophyta</taxon>
        <taxon>Spermatophyta</taxon>
        <taxon>Magnoliopsida</taxon>
        <taxon>eudicotyledons</taxon>
        <taxon>Gunneridae</taxon>
        <taxon>Pentapetalae</taxon>
        <taxon>rosids</taxon>
        <taxon>fabids</taxon>
        <taxon>Malpighiales</taxon>
        <taxon>Rhizophoraceae</taxon>
        <taxon>Rhizophora</taxon>
    </lineage>
</organism>